<protein>
    <submittedName>
        <fullName evidence="2">Uncharacterized protein</fullName>
    </submittedName>
</protein>
<evidence type="ECO:0000256" key="1">
    <source>
        <dbReference type="SAM" id="MobiDB-lite"/>
    </source>
</evidence>
<evidence type="ECO:0000313" key="2">
    <source>
        <dbReference type="EMBL" id="OJD37405.1"/>
    </source>
</evidence>
<sequence>MPSLSAGISSLNAGYISTTQQNRTSPYMPGGEPRPGNSPSMSDKAVAARKARLEQFDREVAEARERREEREREKKGGSKKMDEREGDEKAKGQVVEVDCGGDEKEHGGFRQGLKDKIFGRRE</sequence>
<dbReference type="GeneID" id="31018889"/>
<organism evidence="2 3">
    <name type="scientific">Diplodia corticola</name>
    <dbReference type="NCBI Taxonomy" id="236234"/>
    <lineage>
        <taxon>Eukaryota</taxon>
        <taxon>Fungi</taxon>
        <taxon>Dikarya</taxon>
        <taxon>Ascomycota</taxon>
        <taxon>Pezizomycotina</taxon>
        <taxon>Dothideomycetes</taxon>
        <taxon>Dothideomycetes incertae sedis</taxon>
        <taxon>Botryosphaeriales</taxon>
        <taxon>Botryosphaeriaceae</taxon>
        <taxon>Diplodia</taxon>
    </lineage>
</organism>
<dbReference type="AlphaFoldDB" id="A0A1J9SCV5"/>
<feature type="compositionally biased region" description="Polar residues" evidence="1">
    <location>
        <begin position="1"/>
        <end position="25"/>
    </location>
</feature>
<comment type="caution">
    <text evidence="2">The sequence shown here is derived from an EMBL/GenBank/DDBJ whole genome shotgun (WGS) entry which is preliminary data.</text>
</comment>
<proteinExistence type="predicted"/>
<reference evidence="2 3" key="1">
    <citation type="submission" date="2016-10" db="EMBL/GenBank/DDBJ databases">
        <title>Proteomics and genomics reveal pathogen-plant mechanisms compatible with a hemibiotrophic lifestyle of Diplodia corticola.</title>
        <authorList>
            <person name="Fernandes I."/>
            <person name="De Jonge R."/>
            <person name="Van De Peer Y."/>
            <person name="Devreese B."/>
            <person name="Alves A."/>
            <person name="Esteves A.C."/>
        </authorList>
    </citation>
    <scope>NUCLEOTIDE SEQUENCE [LARGE SCALE GENOMIC DNA]</scope>
    <source>
        <strain evidence="2 3">CBS 112549</strain>
    </source>
</reference>
<evidence type="ECO:0000313" key="3">
    <source>
        <dbReference type="Proteomes" id="UP000183809"/>
    </source>
</evidence>
<feature type="region of interest" description="Disordered" evidence="1">
    <location>
        <begin position="1"/>
        <end position="122"/>
    </location>
</feature>
<dbReference type="Proteomes" id="UP000183809">
    <property type="component" value="Unassembled WGS sequence"/>
</dbReference>
<name>A0A1J9SCV5_9PEZI</name>
<accession>A0A1J9SCV5</accession>
<keyword evidence="3" id="KW-1185">Reference proteome</keyword>
<feature type="compositionally biased region" description="Basic and acidic residues" evidence="1">
    <location>
        <begin position="101"/>
        <end position="122"/>
    </location>
</feature>
<dbReference type="OrthoDB" id="3943320at2759"/>
<dbReference type="EMBL" id="MNUE01000007">
    <property type="protein sequence ID" value="OJD37405.1"/>
    <property type="molecule type" value="Genomic_DNA"/>
</dbReference>
<feature type="compositionally biased region" description="Basic and acidic residues" evidence="1">
    <location>
        <begin position="51"/>
        <end position="91"/>
    </location>
</feature>
<dbReference type="RefSeq" id="XP_020133544.1">
    <property type="nucleotide sequence ID" value="XM_020278628.1"/>
</dbReference>
<gene>
    <name evidence="2" type="ORF">BKCO1_7000179</name>
</gene>